<feature type="coiled-coil region" evidence="1">
    <location>
        <begin position="20"/>
        <end position="90"/>
    </location>
</feature>
<evidence type="ECO:0000256" key="1">
    <source>
        <dbReference type="SAM" id="Coils"/>
    </source>
</evidence>
<evidence type="ECO:0000313" key="3">
    <source>
        <dbReference type="Proteomes" id="UP000028681"/>
    </source>
</evidence>
<reference evidence="2 3" key="1">
    <citation type="journal article" date="2012" name="PLoS ONE">
        <title>Edwardsiella comparative phylogenomics reveal the new intra/inter-species taxonomic relationships, virulence evolution and niche adaptation mechanisms.</title>
        <authorList>
            <person name="Yang M."/>
            <person name="Lv Y."/>
            <person name="Xiao J."/>
            <person name="Wu H."/>
            <person name="Zheng H."/>
            <person name="Liu Q."/>
            <person name="Zhang Y."/>
            <person name="Wang Q."/>
        </authorList>
    </citation>
    <scope>NUCLEOTIDE SEQUENCE [LARGE SCALE GENOMIC DNA]</scope>
    <source>
        <strain evidence="3">080813</strain>
    </source>
</reference>
<organism evidence="2 3">
    <name type="scientific">Edwardsiella anguillarum ET080813</name>
    <dbReference type="NCBI Taxonomy" id="667120"/>
    <lineage>
        <taxon>Bacteria</taxon>
        <taxon>Pseudomonadati</taxon>
        <taxon>Pseudomonadota</taxon>
        <taxon>Gammaproteobacteria</taxon>
        <taxon>Enterobacterales</taxon>
        <taxon>Hafniaceae</taxon>
        <taxon>Edwardsiella</taxon>
    </lineage>
</organism>
<gene>
    <name evidence="2" type="primary">esaO</name>
    <name evidence="2" type="ORF">ETEE_2759</name>
</gene>
<accession>A0A076LR84</accession>
<sequence>MLTQLRDIKRLRERGLRSTLAQLADEADSVRRRQQQLQTRLSALQIRWRTLNQQTGCLDHLALGRLRSAQSAMESESQRLRHELDTLAAEQGRISQLRGEHETQLRLNLREQEKLKLLEESE</sequence>
<dbReference type="GeneID" id="33940282"/>
<proteinExistence type="predicted"/>
<dbReference type="RefSeq" id="WP_034171802.1">
    <property type="nucleotide sequence ID" value="NZ_CP006664.1"/>
</dbReference>
<dbReference type="AlphaFoldDB" id="A0A076LR84"/>
<dbReference type="KEGG" id="ete:ETEE_2759"/>
<protein>
    <submittedName>
        <fullName evidence="2">Type III secretion system ATPase</fullName>
    </submittedName>
</protein>
<evidence type="ECO:0000313" key="2">
    <source>
        <dbReference type="EMBL" id="AIJ09192.1"/>
    </source>
</evidence>
<dbReference type="HOGENOM" id="CLU_2023090_0_0_6"/>
<keyword evidence="1" id="KW-0175">Coiled coil</keyword>
<dbReference type="Proteomes" id="UP000028681">
    <property type="component" value="Chromosome"/>
</dbReference>
<name>A0A076LR84_9GAMM</name>
<dbReference type="EMBL" id="CP006664">
    <property type="protein sequence ID" value="AIJ09192.1"/>
    <property type="molecule type" value="Genomic_DNA"/>
</dbReference>